<dbReference type="EMBL" id="LYOS01000002">
    <property type="protein sequence ID" value="OFV68296.1"/>
    <property type="molecule type" value="Genomic_DNA"/>
</dbReference>
<evidence type="ECO:0000313" key="1">
    <source>
        <dbReference type="EMBL" id="OFV68296.1"/>
    </source>
</evidence>
<organism evidence="1 2">
    <name type="scientific">Candidatus Syntropharchaeum caldarium</name>
    <dbReference type="NCBI Taxonomy" id="1838285"/>
    <lineage>
        <taxon>Archaea</taxon>
        <taxon>Methanobacteriati</taxon>
        <taxon>Methanobacteriota</taxon>
        <taxon>Stenosarchaea group</taxon>
        <taxon>Methanomicrobia</taxon>
        <taxon>Methanosarcinales</taxon>
        <taxon>ANME-2 cluster</taxon>
        <taxon>Candidatus Syntropharchaeum</taxon>
    </lineage>
</organism>
<reference evidence="1" key="1">
    <citation type="submission" date="2016-05" db="EMBL/GenBank/DDBJ databases">
        <title>Microbial consortia oxidize butane by reversing methanogenesis.</title>
        <authorList>
            <person name="Laso-Perez R."/>
            <person name="Richter M."/>
            <person name="Wegener G."/>
            <person name="Musat F."/>
        </authorList>
    </citation>
    <scope>NUCLEOTIDE SEQUENCE [LARGE SCALE GENOMIC DNA]</scope>
    <source>
        <strain evidence="1">BOX2</strain>
    </source>
</reference>
<dbReference type="Proteomes" id="UP000186940">
    <property type="component" value="Unassembled WGS sequence"/>
</dbReference>
<gene>
    <name evidence="1" type="ORF">SCAL_000936</name>
</gene>
<protein>
    <submittedName>
        <fullName evidence="1">Uncharacterized protein</fullName>
    </submittedName>
</protein>
<sequence length="42" mass="4871">MTEIAKSNPAMQKELVPEFKKVLEREDNKGVKNIYMKYLKGA</sequence>
<accession>A0A1F2PCD2</accession>
<evidence type="ECO:0000313" key="2">
    <source>
        <dbReference type="Proteomes" id="UP000186940"/>
    </source>
</evidence>
<name>A0A1F2PCD2_9EURY</name>
<proteinExistence type="predicted"/>
<keyword evidence="2" id="KW-1185">Reference proteome</keyword>
<dbReference type="AlphaFoldDB" id="A0A1F2PCD2"/>
<comment type="caution">
    <text evidence="1">The sequence shown here is derived from an EMBL/GenBank/DDBJ whole genome shotgun (WGS) entry which is preliminary data.</text>
</comment>